<comment type="subcellular location">
    <subcellularLocation>
        <location evidence="1">Nucleus</location>
        <location evidence="1">Nucleolus</location>
    </subcellularLocation>
</comment>
<dbReference type="GO" id="GO:0032040">
    <property type="term" value="C:small-subunit processome"/>
    <property type="evidence" value="ECO:0007669"/>
    <property type="project" value="InterPro"/>
</dbReference>
<dbReference type="GO" id="GO:0034511">
    <property type="term" value="F:U3 snoRNA binding"/>
    <property type="evidence" value="ECO:0007669"/>
    <property type="project" value="TreeGrafter"/>
</dbReference>
<dbReference type="Proteomes" id="UP000187429">
    <property type="component" value="Unassembled WGS sequence"/>
</dbReference>
<feature type="repeat" description="WD" evidence="5">
    <location>
        <begin position="527"/>
        <end position="568"/>
    </location>
</feature>
<dbReference type="SUPFAM" id="SSF50978">
    <property type="entry name" value="WD40 repeat-like"/>
    <property type="match status" value="2"/>
</dbReference>
<dbReference type="Gene3D" id="2.130.10.10">
    <property type="entry name" value="YVTN repeat-like/Quinoprotein amine dehydrogenase"/>
    <property type="match status" value="4"/>
</dbReference>
<dbReference type="CDD" id="cd00200">
    <property type="entry name" value="WD40"/>
    <property type="match status" value="2"/>
</dbReference>
<dbReference type="GO" id="GO:0030686">
    <property type="term" value="C:90S preribosome"/>
    <property type="evidence" value="ECO:0007669"/>
    <property type="project" value="TreeGrafter"/>
</dbReference>
<keyword evidence="2 5" id="KW-0853">WD repeat</keyword>
<dbReference type="Pfam" id="PF08625">
    <property type="entry name" value="Utp13"/>
    <property type="match status" value="1"/>
</dbReference>
<comment type="caution">
    <text evidence="7">The sequence shown here is derived from an EMBL/GenBank/DDBJ whole genome shotgun (WGS) entry which is preliminary data.</text>
</comment>
<dbReference type="PRINTS" id="PR00320">
    <property type="entry name" value="GPROTEINBRPT"/>
</dbReference>
<organism evidence="7 8">
    <name type="scientific">Smittium culicis</name>
    <dbReference type="NCBI Taxonomy" id="133412"/>
    <lineage>
        <taxon>Eukaryota</taxon>
        <taxon>Fungi</taxon>
        <taxon>Fungi incertae sedis</taxon>
        <taxon>Zoopagomycota</taxon>
        <taxon>Kickxellomycotina</taxon>
        <taxon>Harpellomycetes</taxon>
        <taxon>Harpellales</taxon>
        <taxon>Legeriomycetaceae</taxon>
        <taxon>Smittium</taxon>
    </lineage>
</organism>
<evidence type="ECO:0000313" key="7">
    <source>
        <dbReference type="EMBL" id="OMJ30272.1"/>
    </source>
</evidence>
<feature type="repeat" description="WD" evidence="5">
    <location>
        <begin position="144"/>
        <end position="187"/>
    </location>
</feature>
<dbReference type="PROSITE" id="PS50294">
    <property type="entry name" value="WD_REPEATS_REGION"/>
    <property type="match status" value="8"/>
</dbReference>
<feature type="repeat" description="WD" evidence="5">
    <location>
        <begin position="426"/>
        <end position="463"/>
    </location>
</feature>
<dbReference type="InterPro" id="IPR013934">
    <property type="entry name" value="Utp13_C"/>
</dbReference>
<dbReference type="OrthoDB" id="5414888at2759"/>
<evidence type="ECO:0000259" key="6">
    <source>
        <dbReference type="Pfam" id="PF08625"/>
    </source>
</evidence>
<dbReference type="AlphaFoldDB" id="A0A1R1YTP8"/>
<gene>
    <name evidence="7" type="ORF">AYI69_g190</name>
</gene>
<evidence type="ECO:0000256" key="4">
    <source>
        <dbReference type="ARBA" id="ARBA00023242"/>
    </source>
</evidence>
<evidence type="ECO:0000256" key="5">
    <source>
        <dbReference type="PROSITE-ProRule" id="PRU00221"/>
    </source>
</evidence>
<dbReference type="PANTHER" id="PTHR19854">
    <property type="entry name" value="TRANSDUCIN BETA-LIKE 3"/>
    <property type="match status" value="1"/>
</dbReference>
<dbReference type="Pfam" id="PF00400">
    <property type="entry name" value="WD40"/>
    <property type="match status" value="9"/>
</dbReference>
<dbReference type="InterPro" id="IPR036322">
    <property type="entry name" value="WD40_repeat_dom_sf"/>
</dbReference>
<proteinExistence type="predicted"/>
<evidence type="ECO:0000256" key="3">
    <source>
        <dbReference type="ARBA" id="ARBA00022737"/>
    </source>
</evidence>
<dbReference type="EMBL" id="LSSM01000040">
    <property type="protein sequence ID" value="OMJ30272.1"/>
    <property type="molecule type" value="Genomic_DNA"/>
</dbReference>
<feature type="repeat" description="WD" evidence="5">
    <location>
        <begin position="485"/>
        <end position="526"/>
    </location>
</feature>
<dbReference type="InterPro" id="IPR020472">
    <property type="entry name" value="WD40_PAC1"/>
</dbReference>
<dbReference type="SMART" id="SM00320">
    <property type="entry name" value="WD40"/>
    <property type="match status" value="12"/>
</dbReference>
<dbReference type="InterPro" id="IPR001680">
    <property type="entry name" value="WD40_rpt"/>
</dbReference>
<sequence length="827" mass="91307">MESNKNEIQIKNSFQKVKEIDSVYTNGKVAVSKDGEYIYTTCSEDVYVLKYGTAIKVAEIKGDDDLVTSFSVSDNSKYLVMASRSLQIKIVDLDTKSTLKTFKGHSAPIISMDFDESSTLLATGASDSSIKVWDVERGYCTHNLKGHSGVITGLKFKTINKIVYLATASENGNIRIYNLNKNKCETVFNSHVSVVKEMQFSADGSIFVSAGRDSIINVWSFKTKKLVKTIPVYEAIETVGIVELPESEGSKKIKRTIYIGGEKGQMRTFDLETGSEHPILINKINADQIITQIIYSSQNSELITVSSDQNLEAFTIGPDFQLKKSWQVVGHNDEIIDMGYVGTDQSFLAVATNSEQLRIYDVETLQCKLIDGHSDILLSLDVHSNGVYFATGSKDKTAKIWEFSQAASSNDEMKSGEYNVKLVGNAVGHTGSVGAVKLSVGEDLDFMVSGGQDRTIKLWDLSSLNYSGNSSSSNSVTSLKTKFTVKAHDKDINAIAVSPNSKLIASASQDRTIKLWSSQDGTLQRTFSGHKRGVWAVDFSSVDMVLASSSADTTIKIWSLSDGTCLKTLEGHTGSPLFVKFISSGMQLLSSGSDGLIKLWSLKTSECDLTLDSHEDKVWTLAIKKDEQRFASGASDSKIVVWEDTTQLELEKMHKKEADNLLMNQALNNYLMSKDYVNSISLALALDKPHTLMNLFIDSIKASKGQTVQDMADGASDGKEVVYLGNIGIDKVIGDLETEQLGKLLVYTREWNTNARLSYVAHAVLGCIFKYHGHEKLVKINRVREIVSSLIPYSERHLNRLDRMLTDTYILDYALHSLESYLVPDPS</sequence>
<feature type="repeat" description="WD" evidence="5">
    <location>
        <begin position="102"/>
        <end position="143"/>
    </location>
</feature>
<keyword evidence="8" id="KW-1185">Reference proteome</keyword>
<feature type="domain" description="U3 small nucleolar RNA-associated protein 13 C-terminal" evidence="6">
    <location>
        <begin position="664"/>
        <end position="817"/>
    </location>
</feature>
<reference evidence="8" key="1">
    <citation type="submission" date="2017-01" db="EMBL/GenBank/DDBJ databases">
        <authorList>
            <person name="Wang Y."/>
            <person name="White M."/>
            <person name="Kvist S."/>
            <person name="Moncalvo J.-M."/>
        </authorList>
    </citation>
    <scope>NUCLEOTIDE SEQUENCE [LARGE SCALE GENOMIC DNA]</scope>
    <source>
        <strain evidence="8">ID-206-W2</strain>
    </source>
</reference>
<keyword evidence="3" id="KW-0677">Repeat</keyword>
<evidence type="ECO:0000256" key="1">
    <source>
        <dbReference type="ARBA" id="ARBA00004604"/>
    </source>
</evidence>
<evidence type="ECO:0000256" key="2">
    <source>
        <dbReference type="ARBA" id="ARBA00022574"/>
    </source>
</evidence>
<name>A0A1R1YTP8_9FUNG</name>
<dbReference type="PROSITE" id="PS00678">
    <property type="entry name" value="WD_REPEATS_1"/>
    <property type="match status" value="2"/>
</dbReference>
<dbReference type="GO" id="GO:0000480">
    <property type="term" value="P:endonucleolytic cleavage in 5'-ETS of tricistronic rRNA transcript (SSU-rRNA, 5.8S rRNA, LSU-rRNA)"/>
    <property type="evidence" value="ECO:0007669"/>
    <property type="project" value="TreeGrafter"/>
</dbReference>
<dbReference type="InterPro" id="IPR019775">
    <property type="entry name" value="WD40_repeat_CS"/>
</dbReference>
<dbReference type="PANTHER" id="PTHR19854:SF15">
    <property type="entry name" value="TRANSDUCIN BETA-LIKE PROTEIN 3"/>
    <property type="match status" value="1"/>
</dbReference>
<feature type="repeat" description="WD" evidence="5">
    <location>
        <begin position="188"/>
        <end position="229"/>
    </location>
</feature>
<dbReference type="GO" id="GO:0000472">
    <property type="term" value="P:endonucleolytic cleavage to generate mature 5'-end of SSU-rRNA from (SSU-rRNA, 5.8S rRNA, LSU-rRNA)"/>
    <property type="evidence" value="ECO:0007669"/>
    <property type="project" value="TreeGrafter"/>
</dbReference>
<accession>A0A1R1YTP8</accession>
<evidence type="ECO:0000313" key="8">
    <source>
        <dbReference type="Proteomes" id="UP000187429"/>
    </source>
</evidence>
<protein>
    <submittedName>
        <fullName evidence="7">Transducin beta-like protein 3</fullName>
    </submittedName>
</protein>
<dbReference type="PROSITE" id="PS50082">
    <property type="entry name" value="WD_REPEATS_2"/>
    <property type="match status" value="9"/>
</dbReference>
<feature type="repeat" description="WD" evidence="5">
    <location>
        <begin position="569"/>
        <end position="610"/>
    </location>
</feature>
<dbReference type="InterPro" id="IPR015943">
    <property type="entry name" value="WD40/YVTN_repeat-like_dom_sf"/>
</dbReference>
<feature type="repeat" description="WD" evidence="5">
    <location>
        <begin position="611"/>
        <end position="643"/>
    </location>
</feature>
<keyword evidence="4" id="KW-0539">Nucleus</keyword>
<feature type="repeat" description="WD" evidence="5">
    <location>
        <begin position="370"/>
        <end position="411"/>
    </location>
</feature>